<dbReference type="AlphaFoldDB" id="A0A0M3K8U7"/>
<accession>A0A0M3K8U7</accession>
<name>A0A0M3K8U7_ANISI</name>
<dbReference type="WBParaSite" id="ASIM_0001738801-mRNA-1">
    <property type="protein sequence ID" value="ASIM_0001738801-mRNA-1"/>
    <property type="gene ID" value="ASIM_0001738801"/>
</dbReference>
<reference evidence="1 2" key="2">
    <citation type="submission" date="2018-11" db="EMBL/GenBank/DDBJ databases">
        <authorList>
            <consortium name="Pathogen Informatics"/>
        </authorList>
    </citation>
    <scope>NUCLEOTIDE SEQUENCE [LARGE SCALE GENOMIC DNA]</scope>
</reference>
<evidence type="ECO:0000313" key="3">
    <source>
        <dbReference type="WBParaSite" id="ASIM_0001738801-mRNA-1"/>
    </source>
</evidence>
<keyword evidence="2" id="KW-1185">Reference proteome</keyword>
<evidence type="ECO:0000313" key="1">
    <source>
        <dbReference type="EMBL" id="VDK58726.1"/>
    </source>
</evidence>
<protein>
    <submittedName>
        <fullName evidence="1 3">Uncharacterized protein</fullName>
    </submittedName>
</protein>
<reference evidence="3" key="1">
    <citation type="submission" date="2017-02" db="UniProtKB">
        <authorList>
            <consortium name="WormBaseParasite"/>
        </authorList>
    </citation>
    <scope>IDENTIFICATION</scope>
</reference>
<dbReference type="Proteomes" id="UP000267096">
    <property type="component" value="Unassembled WGS sequence"/>
</dbReference>
<sequence length="132" mass="14799">MQDAAIHPRTFGTNGLMNDFSGNRIVLHSLAPLCELFRISGDIHPDESSHQNGSCPTCAQQQTKSEDFHRRSHSTYPSSWVKSCSQAPFTNTTFDCVQEFSGAVCIVYQQVRTVNRVVLSLPRTQIEILTIR</sequence>
<evidence type="ECO:0000313" key="2">
    <source>
        <dbReference type="Proteomes" id="UP000267096"/>
    </source>
</evidence>
<proteinExistence type="predicted"/>
<gene>
    <name evidence="1" type="ORF">ASIM_LOCUS16795</name>
</gene>
<dbReference type="EMBL" id="UYRR01033421">
    <property type="protein sequence ID" value="VDK58726.1"/>
    <property type="molecule type" value="Genomic_DNA"/>
</dbReference>
<organism evidence="3">
    <name type="scientific">Anisakis simplex</name>
    <name type="common">Herring worm</name>
    <dbReference type="NCBI Taxonomy" id="6269"/>
    <lineage>
        <taxon>Eukaryota</taxon>
        <taxon>Metazoa</taxon>
        <taxon>Ecdysozoa</taxon>
        <taxon>Nematoda</taxon>
        <taxon>Chromadorea</taxon>
        <taxon>Rhabditida</taxon>
        <taxon>Spirurina</taxon>
        <taxon>Ascaridomorpha</taxon>
        <taxon>Ascaridoidea</taxon>
        <taxon>Anisakidae</taxon>
        <taxon>Anisakis</taxon>
        <taxon>Anisakis simplex complex</taxon>
    </lineage>
</organism>